<proteinExistence type="predicted"/>
<keyword evidence="2" id="KW-0812">Transmembrane</keyword>
<feature type="transmembrane region" description="Helical" evidence="2">
    <location>
        <begin position="68"/>
        <end position="86"/>
    </location>
</feature>
<sequence>MAATPTRKRLAANASRARSIRKTSLAPSRSLSSSGNRKQPSSGLVKVVTTLTGATAVSLAVALLTPSVVVTVIAMIVGLIGSGFLVKRYG</sequence>
<accession>A0A5E4URV3</accession>
<feature type="transmembrane region" description="Helical" evidence="2">
    <location>
        <begin position="43"/>
        <end position="62"/>
    </location>
</feature>
<keyword evidence="2" id="KW-0472">Membrane</keyword>
<evidence type="ECO:0000256" key="2">
    <source>
        <dbReference type="SAM" id="Phobius"/>
    </source>
</evidence>
<evidence type="ECO:0008006" key="5">
    <source>
        <dbReference type="Google" id="ProtNLM"/>
    </source>
</evidence>
<organism evidence="3 4">
    <name type="scientific">Pandoraea aquatica</name>
    <dbReference type="NCBI Taxonomy" id="2508290"/>
    <lineage>
        <taxon>Bacteria</taxon>
        <taxon>Pseudomonadati</taxon>
        <taxon>Pseudomonadota</taxon>
        <taxon>Betaproteobacteria</taxon>
        <taxon>Burkholderiales</taxon>
        <taxon>Burkholderiaceae</taxon>
        <taxon>Pandoraea</taxon>
    </lineage>
</organism>
<keyword evidence="4" id="KW-1185">Reference proteome</keyword>
<dbReference type="EMBL" id="CABPSN010000002">
    <property type="protein sequence ID" value="VVE01160.1"/>
    <property type="molecule type" value="Genomic_DNA"/>
</dbReference>
<reference evidence="3 4" key="1">
    <citation type="submission" date="2019-08" db="EMBL/GenBank/DDBJ databases">
        <authorList>
            <person name="Peeters C."/>
        </authorList>
    </citation>
    <scope>NUCLEOTIDE SEQUENCE [LARGE SCALE GENOMIC DNA]</scope>
    <source>
        <strain evidence="3 4">LMG 31011</strain>
    </source>
</reference>
<keyword evidence="2" id="KW-1133">Transmembrane helix</keyword>
<gene>
    <name evidence="3" type="ORF">PAQ31011_02149</name>
</gene>
<evidence type="ECO:0000313" key="3">
    <source>
        <dbReference type="EMBL" id="VVE01160.1"/>
    </source>
</evidence>
<protein>
    <recommendedName>
        <fullName evidence="5">Transmembrane protein</fullName>
    </recommendedName>
</protein>
<name>A0A5E4URV3_9BURK</name>
<evidence type="ECO:0000313" key="4">
    <source>
        <dbReference type="Proteomes" id="UP000366819"/>
    </source>
</evidence>
<dbReference type="Proteomes" id="UP000366819">
    <property type="component" value="Unassembled WGS sequence"/>
</dbReference>
<feature type="compositionally biased region" description="Low complexity" evidence="1">
    <location>
        <begin position="24"/>
        <end position="34"/>
    </location>
</feature>
<evidence type="ECO:0000256" key="1">
    <source>
        <dbReference type="SAM" id="MobiDB-lite"/>
    </source>
</evidence>
<feature type="compositionally biased region" description="Basic residues" evidence="1">
    <location>
        <begin position="1"/>
        <end position="10"/>
    </location>
</feature>
<dbReference type="AlphaFoldDB" id="A0A5E4URV3"/>
<feature type="region of interest" description="Disordered" evidence="1">
    <location>
        <begin position="1"/>
        <end position="43"/>
    </location>
</feature>